<dbReference type="PANTHER" id="PTHR42686:SF1">
    <property type="entry name" value="GH17980P-RELATED"/>
    <property type="match status" value="1"/>
</dbReference>
<comment type="caution">
    <text evidence="2">The sequence shown here is derived from an EMBL/GenBank/DDBJ whole genome shotgun (WGS) entry which is preliminary data.</text>
</comment>
<dbReference type="RefSeq" id="WP_144751233.1">
    <property type="nucleotide sequence ID" value="NZ_VMNW02000040.1"/>
</dbReference>
<accession>A0A5N0V2L7</accession>
<dbReference type="InterPro" id="IPR020471">
    <property type="entry name" value="AKR"/>
</dbReference>
<dbReference type="InterPro" id="IPR044477">
    <property type="entry name" value="FDH-like"/>
</dbReference>
<evidence type="ECO:0000259" key="1">
    <source>
        <dbReference type="Pfam" id="PF00248"/>
    </source>
</evidence>
<dbReference type="GO" id="GO:0016491">
    <property type="term" value="F:oxidoreductase activity"/>
    <property type="evidence" value="ECO:0007669"/>
    <property type="project" value="InterPro"/>
</dbReference>
<dbReference type="InterPro" id="IPR036812">
    <property type="entry name" value="NAD(P)_OxRdtase_dom_sf"/>
</dbReference>
<evidence type="ECO:0000313" key="2">
    <source>
        <dbReference type="EMBL" id="KAA9157621.1"/>
    </source>
</evidence>
<sequence length="298" mass="32258">MTGLAFGCGPIGGAGSRHHDEALATLIAAWEGGVRWFDTAPSYGDGRGERLLGQALRRWPREGIRVSTKVGRVRMAIADPYTEPDGPRREPLFDFTAAGVRKSVLRSLRRLGVERLDTVLVHDPDAHLRVVLDETFPELLRLREEGLVGAIGVGTTSVETARALLERVDVVMIAGAWSLTRRDALPLLDECLAAGVDVLAAAPFDSGLLAADEPDATARYLYRAVSPEVLGRVRELARVCRAHGVRLPQAALAFPLRHPAVRQVVAGMRCRDEVHQNLGLLAEPVPEALWAELDAVAG</sequence>
<dbReference type="SUPFAM" id="SSF51430">
    <property type="entry name" value="NAD(P)-linked oxidoreductase"/>
    <property type="match status" value="1"/>
</dbReference>
<dbReference type="Gene3D" id="3.20.20.100">
    <property type="entry name" value="NADP-dependent oxidoreductase domain"/>
    <property type="match status" value="1"/>
</dbReference>
<proteinExistence type="predicted"/>
<dbReference type="AlphaFoldDB" id="A0A5N0V2L7"/>
<dbReference type="InterPro" id="IPR023210">
    <property type="entry name" value="NADP_OxRdtase_dom"/>
</dbReference>
<dbReference type="Pfam" id="PF00248">
    <property type="entry name" value="Aldo_ket_red"/>
    <property type="match status" value="1"/>
</dbReference>
<evidence type="ECO:0000313" key="3">
    <source>
        <dbReference type="Proteomes" id="UP000319769"/>
    </source>
</evidence>
<dbReference type="GO" id="GO:0005829">
    <property type="term" value="C:cytosol"/>
    <property type="evidence" value="ECO:0007669"/>
    <property type="project" value="TreeGrafter"/>
</dbReference>
<gene>
    <name evidence="2" type="ORF">FPZ12_024820</name>
</gene>
<feature type="domain" description="NADP-dependent oxidoreductase" evidence="1">
    <location>
        <begin position="5"/>
        <end position="296"/>
    </location>
</feature>
<organism evidence="2 3">
    <name type="scientific">Amycolatopsis acidicola</name>
    <dbReference type="NCBI Taxonomy" id="2596893"/>
    <lineage>
        <taxon>Bacteria</taxon>
        <taxon>Bacillati</taxon>
        <taxon>Actinomycetota</taxon>
        <taxon>Actinomycetes</taxon>
        <taxon>Pseudonocardiales</taxon>
        <taxon>Pseudonocardiaceae</taxon>
        <taxon>Amycolatopsis</taxon>
    </lineage>
</organism>
<dbReference type="Proteomes" id="UP000319769">
    <property type="component" value="Unassembled WGS sequence"/>
</dbReference>
<dbReference type="PANTHER" id="PTHR42686">
    <property type="entry name" value="GH17980P-RELATED"/>
    <property type="match status" value="1"/>
</dbReference>
<protein>
    <submittedName>
        <fullName evidence="2">Aldo/keto reductase</fullName>
    </submittedName>
</protein>
<dbReference type="CDD" id="cd19162">
    <property type="entry name" value="AKR_FDH"/>
    <property type="match status" value="1"/>
</dbReference>
<dbReference type="OrthoDB" id="9768851at2"/>
<dbReference type="EMBL" id="VMNW02000040">
    <property type="protein sequence ID" value="KAA9157621.1"/>
    <property type="molecule type" value="Genomic_DNA"/>
</dbReference>
<reference evidence="2" key="1">
    <citation type="submission" date="2019-09" db="EMBL/GenBank/DDBJ databases">
        <authorList>
            <person name="Teo W.F.A."/>
            <person name="Duangmal K."/>
        </authorList>
    </citation>
    <scope>NUCLEOTIDE SEQUENCE [LARGE SCALE GENOMIC DNA]</scope>
    <source>
        <strain evidence="2">K81G1</strain>
    </source>
</reference>
<name>A0A5N0V2L7_9PSEU</name>
<keyword evidence="3" id="KW-1185">Reference proteome</keyword>